<keyword evidence="1" id="KW-1133">Transmembrane helix</keyword>
<protein>
    <submittedName>
        <fullName evidence="2">Uncharacterized protein</fullName>
    </submittedName>
</protein>
<sequence length="59" mass="7103">MQFGLYAYVIRFPIFPGSKRSQFQVLPNFWWLCLFFLENFACVLSSELSWFADNANKWQ</sequence>
<accession>A0A9P9YV23</accession>
<organism evidence="2 3">
    <name type="scientific">Drosophila gunungcola</name>
    <name type="common">fruit fly</name>
    <dbReference type="NCBI Taxonomy" id="103775"/>
    <lineage>
        <taxon>Eukaryota</taxon>
        <taxon>Metazoa</taxon>
        <taxon>Ecdysozoa</taxon>
        <taxon>Arthropoda</taxon>
        <taxon>Hexapoda</taxon>
        <taxon>Insecta</taxon>
        <taxon>Pterygota</taxon>
        <taxon>Neoptera</taxon>
        <taxon>Endopterygota</taxon>
        <taxon>Diptera</taxon>
        <taxon>Brachycera</taxon>
        <taxon>Muscomorpha</taxon>
        <taxon>Ephydroidea</taxon>
        <taxon>Drosophilidae</taxon>
        <taxon>Drosophila</taxon>
        <taxon>Sophophora</taxon>
    </lineage>
</organism>
<dbReference type="Proteomes" id="UP001059596">
    <property type="component" value="Unassembled WGS sequence"/>
</dbReference>
<evidence type="ECO:0000313" key="3">
    <source>
        <dbReference type="Proteomes" id="UP001059596"/>
    </source>
</evidence>
<feature type="transmembrane region" description="Helical" evidence="1">
    <location>
        <begin position="29"/>
        <end position="52"/>
    </location>
</feature>
<reference evidence="2" key="1">
    <citation type="journal article" date="2023" name="Genome Biol. Evol.">
        <title>Long-read-based Genome Assembly of Drosophila gunungcola Reveals Fewer Chemosensory Genes in Flower-breeding Species.</title>
        <authorList>
            <person name="Negi A."/>
            <person name="Liao B.Y."/>
            <person name="Yeh S.D."/>
        </authorList>
    </citation>
    <scope>NUCLEOTIDE SEQUENCE</scope>
    <source>
        <strain evidence="2">Sukarami</strain>
    </source>
</reference>
<dbReference type="AlphaFoldDB" id="A0A9P9YV23"/>
<gene>
    <name evidence="2" type="ORF">M5D96_004949</name>
</gene>
<dbReference type="EMBL" id="JAMKOV010000002">
    <property type="protein sequence ID" value="KAI8043616.1"/>
    <property type="molecule type" value="Genomic_DNA"/>
</dbReference>
<evidence type="ECO:0000313" key="2">
    <source>
        <dbReference type="EMBL" id="KAI8043616.1"/>
    </source>
</evidence>
<proteinExistence type="predicted"/>
<evidence type="ECO:0000256" key="1">
    <source>
        <dbReference type="SAM" id="Phobius"/>
    </source>
</evidence>
<name>A0A9P9YV23_9MUSC</name>
<keyword evidence="1" id="KW-0472">Membrane</keyword>
<keyword evidence="3" id="KW-1185">Reference proteome</keyword>
<keyword evidence="1" id="KW-0812">Transmembrane</keyword>
<comment type="caution">
    <text evidence="2">The sequence shown here is derived from an EMBL/GenBank/DDBJ whole genome shotgun (WGS) entry which is preliminary data.</text>
</comment>